<dbReference type="InterPro" id="IPR019617">
    <property type="entry name" value="DUF2489"/>
</dbReference>
<dbReference type="Pfam" id="PF10675">
    <property type="entry name" value="DUF2489"/>
    <property type="match status" value="1"/>
</dbReference>
<feature type="domain" description="DUF2489" evidence="3">
    <location>
        <begin position="15"/>
        <end position="138"/>
    </location>
</feature>
<sequence length="143" mass="16630">MMTGVLLLIGVAILLAMAGYTLYLFAQLRKQKRLYEQARLARSARLKESIRIIARAMHAGECNHSEGVIRLKMLLEPLGQKTLSEYDAMWRLYETVRDMPTHEDRKLLKKNERMKLDLERETKEIELEEAIKAEAKTLLSELQ</sequence>
<dbReference type="EMBL" id="JARQTW010000009">
    <property type="protein sequence ID" value="MDG2950102.1"/>
    <property type="molecule type" value="Genomic_DNA"/>
</dbReference>
<proteinExistence type="predicted"/>
<keyword evidence="2" id="KW-0472">Membrane</keyword>
<dbReference type="RefSeq" id="WP_317477220.1">
    <property type="nucleotide sequence ID" value="NZ_JARQTW010000009.1"/>
</dbReference>
<feature type="coiled-coil region" evidence="1">
    <location>
        <begin position="108"/>
        <end position="138"/>
    </location>
</feature>
<comment type="caution">
    <text evidence="4">The sequence shown here is derived from an EMBL/GenBank/DDBJ whole genome shotgun (WGS) entry which is preliminary data.</text>
</comment>
<protein>
    <submittedName>
        <fullName evidence="4">DUF2489 domain-containing protein</fullName>
    </submittedName>
</protein>
<dbReference type="AlphaFoldDB" id="A0AAW6Q9P6"/>
<evidence type="ECO:0000256" key="1">
    <source>
        <dbReference type="SAM" id="Coils"/>
    </source>
</evidence>
<keyword evidence="1" id="KW-0175">Coiled coil</keyword>
<evidence type="ECO:0000256" key="2">
    <source>
        <dbReference type="SAM" id="Phobius"/>
    </source>
</evidence>
<feature type="transmembrane region" description="Helical" evidence="2">
    <location>
        <begin position="6"/>
        <end position="26"/>
    </location>
</feature>
<keyword evidence="2" id="KW-0812">Transmembrane</keyword>
<organism evidence="4 5">
    <name type="scientific">Exercitatus varius</name>
    <dbReference type="NCBI Taxonomy" id="67857"/>
    <lineage>
        <taxon>Bacteria</taxon>
        <taxon>Pseudomonadati</taxon>
        <taxon>Pseudomonadota</taxon>
        <taxon>Gammaproteobacteria</taxon>
        <taxon>Pasteurellales</taxon>
        <taxon>Pasteurellaceae</taxon>
        <taxon>Exercitatus</taxon>
    </lineage>
</organism>
<accession>A0AAW6Q9P6</accession>
<name>A0AAW6Q9P6_9PAST</name>
<evidence type="ECO:0000313" key="4">
    <source>
        <dbReference type="EMBL" id="MDG2950102.1"/>
    </source>
</evidence>
<keyword evidence="2" id="KW-1133">Transmembrane helix</keyword>
<reference evidence="4" key="1">
    <citation type="submission" date="2023-03" db="EMBL/GenBank/DDBJ databases">
        <title>Classification of Bisgaard taxon 6 and taxon 10 as Exercitatus varius gen. nov., spec. nov.</title>
        <authorList>
            <person name="Christensen H."/>
        </authorList>
    </citation>
    <scope>NUCLEOTIDE SEQUENCE</scope>
    <source>
        <strain evidence="4">86116</strain>
    </source>
</reference>
<evidence type="ECO:0000259" key="3">
    <source>
        <dbReference type="Pfam" id="PF10675"/>
    </source>
</evidence>
<evidence type="ECO:0000313" key="5">
    <source>
        <dbReference type="Proteomes" id="UP001214976"/>
    </source>
</evidence>
<dbReference type="Proteomes" id="UP001214976">
    <property type="component" value="Unassembled WGS sequence"/>
</dbReference>
<gene>
    <name evidence="4" type="ORF">P7M15_06145</name>
</gene>